<proteinExistence type="predicted"/>
<dbReference type="GO" id="GO:0009307">
    <property type="term" value="P:DNA restriction-modification system"/>
    <property type="evidence" value="ECO:0007669"/>
    <property type="project" value="UniProtKB-KW"/>
</dbReference>
<evidence type="ECO:0000256" key="1">
    <source>
        <dbReference type="ARBA" id="ARBA00022747"/>
    </source>
</evidence>
<dbReference type="Proteomes" id="UP000249300">
    <property type="component" value="Chromosome 1"/>
</dbReference>
<dbReference type="KEGG" id="pcre:NCTC12858_00484"/>
<accession>A0A2X4PM95</accession>
<dbReference type="CDD" id="cd17521">
    <property type="entry name" value="RMtype1_S_Sau13435ORF2165P_TRD2-CR2_like"/>
    <property type="match status" value="1"/>
</dbReference>
<dbReference type="REBASE" id="256316">
    <property type="entry name" value="S4.Pcr12858IP"/>
</dbReference>
<dbReference type="AlphaFoldDB" id="A0A2X4PM95"/>
<dbReference type="SUPFAM" id="SSF116734">
    <property type="entry name" value="DNA methylase specificity domain"/>
    <property type="match status" value="2"/>
</dbReference>
<dbReference type="Gene3D" id="3.90.220.20">
    <property type="entry name" value="DNA methylase specificity domains"/>
    <property type="match status" value="2"/>
</dbReference>
<organism evidence="3 4">
    <name type="scientific">Porphyromonas crevioricanis</name>
    <dbReference type="NCBI Taxonomy" id="393921"/>
    <lineage>
        <taxon>Bacteria</taxon>
        <taxon>Pseudomonadati</taxon>
        <taxon>Bacteroidota</taxon>
        <taxon>Bacteroidia</taxon>
        <taxon>Bacteroidales</taxon>
        <taxon>Porphyromonadaceae</taxon>
        <taxon>Porphyromonas</taxon>
    </lineage>
</organism>
<sequence>MPNSHYEKFTLTGEVKCIDDEIPFDLPKGWEWERWGNIAYSIQYGFNAPASPNGRIKMVRISDIQNEKIAWENVPYCEIDEKDIEGYKLEPNDILFARTGGTVGKSFLVQRVLEQAIYAGYLIRTRYSKELSPVYLKSFMGCSLYWEHLKDGTTATAQPNCNGQNLGRMLLPIPPRLEQRRIVAKIEELMPLVEQYGKAQSKLDALNNNIREQLKKSVLQYAIEGKLVPQCEEDGTAEDLLLEIQAEKQRLYAEGKLKKKDLAHSTIFRGEDNKYYEQIGKEIFDITEEVPYDLPNSWSFCRLREICFIFTGATFRKEETIGEISGVRILRGGNILPRKLLYKPDDIFLPKDKIPNSILLRKNDIVTPAVTSLENIGKMVRIASHIQDTAVGGFVFTLRLYKDMDVLSIYLQSLLSTPLLIKFLRSISNKSGQAFYNIGKERLGLALLPIPALGEQQRITQAIENIFELIEGE</sequence>
<dbReference type="InterPro" id="IPR044946">
    <property type="entry name" value="Restrct_endonuc_typeI_TRD_sf"/>
</dbReference>
<protein>
    <submittedName>
        <fullName evidence="3">Type I restriction enzyme EcoKI specificity protein</fullName>
    </submittedName>
</protein>
<reference evidence="3 4" key="1">
    <citation type="submission" date="2018-06" db="EMBL/GenBank/DDBJ databases">
        <authorList>
            <consortium name="Pathogen Informatics"/>
            <person name="Doyle S."/>
        </authorList>
    </citation>
    <scope>NUCLEOTIDE SEQUENCE [LARGE SCALE GENOMIC DNA]</scope>
    <source>
        <strain evidence="3 4">NCTC12858</strain>
    </source>
</reference>
<evidence type="ECO:0000313" key="4">
    <source>
        <dbReference type="Proteomes" id="UP000249300"/>
    </source>
</evidence>
<evidence type="ECO:0000313" key="3">
    <source>
        <dbReference type="EMBL" id="SQH72658.1"/>
    </source>
</evidence>
<gene>
    <name evidence="3" type="primary">hsdS</name>
    <name evidence="3" type="ORF">NCTC12858_00484</name>
</gene>
<dbReference type="EMBL" id="LS483447">
    <property type="protein sequence ID" value="SQH72658.1"/>
    <property type="molecule type" value="Genomic_DNA"/>
</dbReference>
<dbReference type="PANTHER" id="PTHR43140:SF1">
    <property type="entry name" value="TYPE I RESTRICTION ENZYME ECOKI SPECIFICITY SUBUNIT"/>
    <property type="match status" value="1"/>
</dbReference>
<evidence type="ECO:0000256" key="2">
    <source>
        <dbReference type="ARBA" id="ARBA00023125"/>
    </source>
</evidence>
<dbReference type="PANTHER" id="PTHR43140">
    <property type="entry name" value="TYPE-1 RESTRICTION ENZYME ECOKI SPECIFICITY PROTEIN"/>
    <property type="match status" value="1"/>
</dbReference>
<dbReference type="RefSeq" id="WP_023940033.1">
    <property type="nucleotide sequence ID" value="NZ_LS483447.1"/>
</dbReference>
<keyword evidence="4" id="KW-1185">Reference proteome</keyword>
<name>A0A2X4PM95_9PORP</name>
<keyword evidence="1" id="KW-0680">Restriction system</keyword>
<dbReference type="GO" id="GO:0003677">
    <property type="term" value="F:DNA binding"/>
    <property type="evidence" value="ECO:0007669"/>
    <property type="project" value="UniProtKB-KW"/>
</dbReference>
<dbReference type="InterPro" id="IPR051212">
    <property type="entry name" value="Type-I_RE_S_subunit"/>
</dbReference>
<keyword evidence="2" id="KW-0238">DNA-binding</keyword>